<dbReference type="EMBL" id="RQVS01000020">
    <property type="protein sequence ID" value="RRJ85711.1"/>
    <property type="molecule type" value="Genomic_DNA"/>
</dbReference>
<dbReference type="InterPro" id="IPR036291">
    <property type="entry name" value="NAD(P)-bd_dom_sf"/>
</dbReference>
<dbReference type="Gene3D" id="3.40.50.720">
    <property type="entry name" value="NAD(P)-binding Rossmann-like Domain"/>
    <property type="match status" value="1"/>
</dbReference>
<gene>
    <name evidence="1" type="ORF">EG850_12040</name>
</gene>
<comment type="caution">
    <text evidence="1">The sequence shown here is derived from an EMBL/GenBank/DDBJ whole genome shotgun (WGS) entry which is preliminary data.</text>
</comment>
<dbReference type="PIRSF" id="PIRSF001439">
    <property type="entry name" value="CryM"/>
    <property type="match status" value="1"/>
</dbReference>
<dbReference type="InterPro" id="IPR023401">
    <property type="entry name" value="ODC_N"/>
</dbReference>
<name>A0A3P3VSE1_9MICO</name>
<sequence>MSTDTRPPAAPTLFLTDADVAELADLPSAIRAIRAAYSAPVDDARNPGRIFADSGREWQRTMPSVPTSGRLFGAKSINGSFADGLRVSYLISLFDKETADLVALVDGNRVTGLRTAATSAVGAATIAPERPLVLAVVGSGFEAQSHTSALAEVVELSEIRVYSPTPRNRVAFAERFADELGVPVHAVDSAEVAVRDADLVLCAARSRDETPTVEADWIGADATVVSIGSTTPGQRELPAELLARAALVVADGVDEVVHGSGDMLAARAAGVDVDALTASLNDVLLGEREIDRTRGIRIYKSTGAGLQDIVVAEALVDLARERGLGTDLPVGIVTTAK</sequence>
<keyword evidence="2" id="KW-1185">Reference proteome</keyword>
<reference evidence="1 2" key="1">
    <citation type="submission" date="2018-11" db="EMBL/GenBank/DDBJ databases">
        <title>YIM 102482-1 draft genome.</title>
        <authorList>
            <person name="Li G."/>
            <person name="Jiang Y."/>
        </authorList>
    </citation>
    <scope>NUCLEOTIDE SEQUENCE [LARGE SCALE GENOMIC DNA]</scope>
    <source>
        <strain evidence="1 2">YIM 102482-1</strain>
    </source>
</reference>
<dbReference type="RefSeq" id="WP_124973812.1">
    <property type="nucleotide sequence ID" value="NZ_RQVS01000020.1"/>
</dbReference>
<dbReference type="PANTHER" id="PTHR13812">
    <property type="entry name" value="KETIMINE REDUCTASE MU-CRYSTALLIN"/>
    <property type="match status" value="1"/>
</dbReference>
<dbReference type="AlphaFoldDB" id="A0A3P3VSE1"/>
<dbReference type="InterPro" id="IPR003462">
    <property type="entry name" value="ODC_Mu_crystall"/>
</dbReference>
<dbReference type="GO" id="GO:0005737">
    <property type="term" value="C:cytoplasm"/>
    <property type="evidence" value="ECO:0007669"/>
    <property type="project" value="TreeGrafter"/>
</dbReference>
<accession>A0A3P3VSE1</accession>
<dbReference type="SUPFAM" id="SSF51735">
    <property type="entry name" value="NAD(P)-binding Rossmann-fold domains"/>
    <property type="match status" value="1"/>
</dbReference>
<proteinExistence type="predicted"/>
<protein>
    <submittedName>
        <fullName evidence="1">Ornithine cyclodeaminase family protein</fullName>
    </submittedName>
</protein>
<organism evidence="1 2">
    <name type="scientific">Gulosibacter macacae</name>
    <dbReference type="NCBI Taxonomy" id="2488791"/>
    <lineage>
        <taxon>Bacteria</taxon>
        <taxon>Bacillati</taxon>
        <taxon>Actinomycetota</taxon>
        <taxon>Actinomycetes</taxon>
        <taxon>Micrococcales</taxon>
        <taxon>Microbacteriaceae</taxon>
        <taxon>Gulosibacter</taxon>
    </lineage>
</organism>
<dbReference type="OrthoDB" id="7209364at2"/>
<dbReference type="Proteomes" id="UP000274391">
    <property type="component" value="Unassembled WGS sequence"/>
</dbReference>
<dbReference type="Gene3D" id="3.30.1780.10">
    <property type="entry name" value="ornithine cyclodeaminase, domain 1"/>
    <property type="match status" value="1"/>
</dbReference>
<dbReference type="PANTHER" id="PTHR13812:SF19">
    <property type="entry name" value="KETIMINE REDUCTASE MU-CRYSTALLIN"/>
    <property type="match status" value="1"/>
</dbReference>
<evidence type="ECO:0000313" key="1">
    <source>
        <dbReference type="EMBL" id="RRJ85711.1"/>
    </source>
</evidence>
<dbReference type="Pfam" id="PF02423">
    <property type="entry name" value="OCD_Mu_crystall"/>
    <property type="match status" value="1"/>
</dbReference>
<evidence type="ECO:0000313" key="2">
    <source>
        <dbReference type="Proteomes" id="UP000274391"/>
    </source>
</evidence>